<dbReference type="PANTHER" id="PTHR37475">
    <property type="entry name" value="ZYGOTE-SPECIFIC CLASS V COPY B GENE PROTEIN"/>
    <property type="match status" value="1"/>
</dbReference>
<accession>A0A6A3ZBE7</accession>
<dbReference type="AlphaFoldDB" id="A0A6A3ZBE7"/>
<dbReference type="OrthoDB" id="10063670at2759"/>
<feature type="transmembrane region" description="Helical" evidence="1">
    <location>
        <begin position="115"/>
        <end position="138"/>
    </location>
</feature>
<proteinExistence type="predicted"/>
<dbReference type="EMBL" id="QXGB01000063">
    <property type="protein sequence ID" value="KAE9233430.1"/>
    <property type="molecule type" value="Genomic_DNA"/>
</dbReference>
<evidence type="ECO:0000313" key="2">
    <source>
        <dbReference type="EMBL" id="KAE8947872.1"/>
    </source>
</evidence>
<dbReference type="EMBL" id="QXGF01000068">
    <property type="protein sequence ID" value="KAE8947872.1"/>
    <property type="molecule type" value="Genomic_DNA"/>
</dbReference>
<dbReference type="Proteomes" id="UP000441208">
    <property type="component" value="Unassembled WGS sequence"/>
</dbReference>
<feature type="transmembrane region" description="Helical" evidence="1">
    <location>
        <begin position="67"/>
        <end position="84"/>
    </location>
</feature>
<evidence type="ECO:0000313" key="11">
    <source>
        <dbReference type="Proteomes" id="UP000440367"/>
    </source>
</evidence>
<evidence type="ECO:0000313" key="6">
    <source>
        <dbReference type="EMBL" id="KAE9327076.1"/>
    </source>
</evidence>
<evidence type="ECO:0000313" key="13">
    <source>
        <dbReference type="Proteomes" id="UP000486351"/>
    </source>
</evidence>
<gene>
    <name evidence="6" type="ORF">PF001_g2128</name>
    <name evidence="5" type="ORF">PF002_g2699</name>
    <name evidence="4" type="ORF">PF005_g2356</name>
    <name evidence="3" type="ORF">PF007_g2442</name>
    <name evidence="7" type="ORF">PF008_g2155</name>
    <name evidence="2" type="ORF">PF009_g2564</name>
</gene>
<dbReference type="EMBL" id="QXGD01000071">
    <property type="protein sequence ID" value="KAE9254821.1"/>
    <property type="molecule type" value="Genomic_DNA"/>
</dbReference>
<keyword evidence="1" id="KW-0812">Transmembrane</keyword>
<dbReference type="EMBL" id="QXGE01000057">
    <property type="protein sequence ID" value="KAE9327076.1"/>
    <property type="molecule type" value="Genomic_DNA"/>
</dbReference>
<dbReference type="EMBL" id="QXFZ01000065">
    <property type="protein sequence ID" value="KAE9135814.1"/>
    <property type="molecule type" value="Genomic_DNA"/>
</dbReference>
<dbReference type="Proteomes" id="UP000437068">
    <property type="component" value="Unassembled WGS sequence"/>
</dbReference>
<organism evidence="4 9">
    <name type="scientific">Phytophthora fragariae</name>
    <dbReference type="NCBI Taxonomy" id="53985"/>
    <lineage>
        <taxon>Eukaryota</taxon>
        <taxon>Sar</taxon>
        <taxon>Stramenopiles</taxon>
        <taxon>Oomycota</taxon>
        <taxon>Peronosporomycetes</taxon>
        <taxon>Peronosporales</taxon>
        <taxon>Peronosporaceae</taxon>
        <taxon>Phytophthora</taxon>
    </lineage>
</organism>
<keyword evidence="1" id="KW-1133">Transmembrane helix</keyword>
<dbReference type="Proteomes" id="UP000429523">
    <property type="component" value="Unassembled WGS sequence"/>
</dbReference>
<evidence type="ECO:0000313" key="12">
    <source>
        <dbReference type="Proteomes" id="UP000441208"/>
    </source>
</evidence>
<dbReference type="PANTHER" id="PTHR37475:SF1">
    <property type="entry name" value="ZYGOTE-SPECIFIC PROTEIN"/>
    <property type="match status" value="1"/>
</dbReference>
<evidence type="ECO:0000313" key="4">
    <source>
        <dbReference type="EMBL" id="KAE9233430.1"/>
    </source>
</evidence>
<dbReference type="EMBL" id="QXFY01000056">
    <property type="protein sequence ID" value="KAE9359691.1"/>
    <property type="molecule type" value="Genomic_DNA"/>
</dbReference>
<sequence length="141" mass="14584">MSHKLPLSPKHNKLPVVKNGPQGSWWCQLSREGIFNKSRPTILDRGLADLTFCFDGESSKLKTQAKMLMKFTAAFAVLAVAVSTKVNAGPLAFGICQAGCNAAAVACYSSAGVLFLPAAFGCAALSTCMAACAAAGMAPTP</sequence>
<evidence type="ECO:0000313" key="3">
    <source>
        <dbReference type="EMBL" id="KAE9135814.1"/>
    </source>
</evidence>
<dbReference type="Proteomes" id="UP000486351">
    <property type="component" value="Unassembled WGS sequence"/>
</dbReference>
<evidence type="ECO:0000313" key="7">
    <source>
        <dbReference type="EMBL" id="KAE9359691.1"/>
    </source>
</evidence>
<evidence type="ECO:0000256" key="1">
    <source>
        <dbReference type="SAM" id="Phobius"/>
    </source>
</evidence>
<keyword evidence="9" id="KW-1185">Reference proteome</keyword>
<evidence type="ECO:0000313" key="10">
    <source>
        <dbReference type="Proteomes" id="UP000437068"/>
    </source>
</evidence>
<reference evidence="8 9" key="1">
    <citation type="submission" date="2018-08" db="EMBL/GenBank/DDBJ databases">
        <title>Genomic investigation of the strawberry pathogen Phytophthora fragariae indicates pathogenicity is determined by transcriptional variation in three key races.</title>
        <authorList>
            <person name="Adams T.M."/>
            <person name="Armitage A.D."/>
            <person name="Sobczyk M.K."/>
            <person name="Bates H.J."/>
            <person name="Dunwell J.M."/>
            <person name="Nellist C.F."/>
            <person name="Harrison R.J."/>
        </authorList>
    </citation>
    <scope>NUCLEOTIDE SEQUENCE [LARGE SCALE GENOMIC DNA]</scope>
    <source>
        <strain evidence="6 10">A4</strain>
        <strain evidence="5 11">BC-1</strain>
        <strain evidence="4 9">NOV-27</strain>
        <strain evidence="3 12">NOV-71</strain>
        <strain evidence="7 13">NOV-77</strain>
        <strain evidence="2 8">NOV-9</strain>
    </source>
</reference>
<dbReference type="Proteomes" id="UP000440367">
    <property type="component" value="Unassembled WGS sequence"/>
</dbReference>
<evidence type="ECO:0000313" key="5">
    <source>
        <dbReference type="EMBL" id="KAE9254821.1"/>
    </source>
</evidence>
<keyword evidence="1" id="KW-0472">Membrane</keyword>
<name>A0A6A3ZBE7_9STRA</name>
<protein>
    <submittedName>
        <fullName evidence="4">Uncharacterized protein</fullName>
    </submittedName>
</protein>
<dbReference type="Proteomes" id="UP000433483">
    <property type="component" value="Unassembled WGS sequence"/>
</dbReference>
<evidence type="ECO:0000313" key="9">
    <source>
        <dbReference type="Proteomes" id="UP000433483"/>
    </source>
</evidence>
<comment type="caution">
    <text evidence="4">The sequence shown here is derived from an EMBL/GenBank/DDBJ whole genome shotgun (WGS) entry which is preliminary data.</text>
</comment>
<evidence type="ECO:0000313" key="8">
    <source>
        <dbReference type="Proteomes" id="UP000429523"/>
    </source>
</evidence>